<keyword evidence="7" id="KW-1185">Reference proteome</keyword>
<keyword evidence="2" id="KW-0288">FMN</keyword>
<dbReference type="EMBL" id="PJBV01000035">
    <property type="protein sequence ID" value="PKH37284.1"/>
    <property type="molecule type" value="Genomic_DNA"/>
</dbReference>
<keyword evidence="5" id="KW-0503">Monooxygenase</keyword>
<dbReference type="Pfam" id="PF03060">
    <property type="entry name" value="NMO"/>
    <property type="match status" value="1"/>
</dbReference>
<evidence type="ECO:0000313" key="7">
    <source>
        <dbReference type="Proteomes" id="UP000233565"/>
    </source>
</evidence>
<dbReference type="Proteomes" id="UP000199113">
    <property type="component" value="Unassembled WGS sequence"/>
</dbReference>
<evidence type="ECO:0000256" key="3">
    <source>
        <dbReference type="ARBA" id="ARBA00023002"/>
    </source>
</evidence>
<proteinExistence type="predicted"/>
<reference evidence="5" key="1">
    <citation type="submission" date="2016-10" db="EMBL/GenBank/DDBJ databases">
        <authorList>
            <person name="de Groot N.N."/>
        </authorList>
    </citation>
    <scope>NUCLEOTIDE SEQUENCE [LARGE SCALE GENOMIC DNA]</scope>
    <source>
        <strain evidence="5">CGMCC 1.10697</strain>
    </source>
</reference>
<dbReference type="GO" id="GO:0018580">
    <property type="term" value="F:nitronate monooxygenase activity"/>
    <property type="evidence" value="ECO:0007669"/>
    <property type="project" value="InterPro"/>
</dbReference>
<dbReference type="InterPro" id="IPR013785">
    <property type="entry name" value="Aldolase_TIM"/>
</dbReference>
<keyword evidence="4" id="KW-0223">Dioxygenase</keyword>
<evidence type="ECO:0000313" key="4">
    <source>
        <dbReference type="EMBL" id="PKH37284.1"/>
    </source>
</evidence>
<accession>A0A1I0VI58</accession>
<reference evidence="4 7" key="2">
    <citation type="submission" date="2017-12" db="EMBL/GenBank/DDBJ databases">
        <title>Pharmacopeia of the Arctic Ocean.</title>
        <authorList>
            <person name="Collins E."/>
            <person name="Ducluzeau A.-L."/>
        </authorList>
    </citation>
    <scope>NUCLEOTIDE SEQUENCE [LARGE SCALE GENOMIC DNA]</scope>
    <source>
        <strain evidence="4 7">DSM 23325</strain>
    </source>
</reference>
<dbReference type="OrthoDB" id="9778912at2"/>
<dbReference type="PANTHER" id="PTHR32332">
    <property type="entry name" value="2-NITROPROPANE DIOXYGENASE"/>
    <property type="match status" value="1"/>
</dbReference>
<evidence type="ECO:0000256" key="2">
    <source>
        <dbReference type="ARBA" id="ARBA00022643"/>
    </source>
</evidence>
<dbReference type="Gene3D" id="3.20.20.70">
    <property type="entry name" value="Aldolase class I"/>
    <property type="match status" value="1"/>
</dbReference>
<dbReference type="CDD" id="cd04730">
    <property type="entry name" value="NPD_like"/>
    <property type="match status" value="1"/>
</dbReference>
<organism evidence="5 6">
    <name type="scientific">Nocardioides alpinus</name>
    <dbReference type="NCBI Taxonomy" id="748909"/>
    <lineage>
        <taxon>Bacteria</taxon>
        <taxon>Bacillati</taxon>
        <taxon>Actinomycetota</taxon>
        <taxon>Actinomycetes</taxon>
        <taxon>Propionibacteriales</taxon>
        <taxon>Nocardioidaceae</taxon>
        <taxon>Nocardioides</taxon>
    </lineage>
</organism>
<evidence type="ECO:0000313" key="6">
    <source>
        <dbReference type="Proteomes" id="UP000199113"/>
    </source>
</evidence>
<dbReference type="PANTHER" id="PTHR32332:SF20">
    <property type="entry name" value="2-NITROPROPANE DIOXYGENASE-LIKE PROTEIN"/>
    <property type="match status" value="1"/>
</dbReference>
<dbReference type="EMBL" id="FOKC01000001">
    <property type="protein sequence ID" value="SFA76054.1"/>
    <property type="molecule type" value="Genomic_DNA"/>
</dbReference>
<dbReference type="Proteomes" id="UP000233565">
    <property type="component" value="Unassembled WGS sequence"/>
</dbReference>
<protein>
    <submittedName>
        <fullName evidence="4">2-nitropropane dioxygenase</fullName>
    </submittedName>
    <submittedName>
        <fullName evidence="5">Nitronate monooxygenase/enoyl-[acyl-carrier protein] reductase II</fullName>
    </submittedName>
</protein>
<keyword evidence="1" id="KW-0285">Flavoprotein</keyword>
<dbReference type="STRING" id="748909.SAMN05192575_101237"/>
<evidence type="ECO:0000313" key="5">
    <source>
        <dbReference type="EMBL" id="SFA76054.1"/>
    </source>
</evidence>
<gene>
    <name evidence="4" type="ORF">CXG46_17595</name>
    <name evidence="5" type="ORF">SAMN05192575_101237</name>
</gene>
<dbReference type="SUPFAM" id="SSF51412">
    <property type="entry name" value="Inosine monophosphate dehydrogenase (IMPDH)"/>
    <property type="match status" value="1"/>
</dbReference>
<dbReference type="InterPro" id="IPR004136">
    <property type="entry name" value="NMO"/>
</dbReference>
<keyword evidence="3" id="KW-0560">Oxidoreductase</keyword>
<name>A0A1I0VI58_9ACTN</name>
<sequence>MSVLPTRYTELVGIEHPIIQEGMGPFKTVALAAAVSNAGGMGTISMPGMSQEPSEGAAIMRSHISACAELTDKPFAVNVPVGADDNGKVLPITEAYINAVIAAREADSKVGQQLKVLTTSAGFPGAFASRIKDAGLIHQHKVGSTRQAIKAEEAGADVIIASGYEMGGHTHHSPVHTFVLLPNVTAAVSVPVLLSGGARDGRTLAAALALGASGVAMGTRFIASADNTDWHPSVAQFIVDAREGDDVVFPGVYGPARGLRTAATDRLLEIVANGEMTIDELTEWKDHALQLAQSTGDFEKGLVAAGQVASGIQDVVDAATFVPQMAREASEVLQELVRGLVPTSTVGV</sequence>
<evidence type="ECO:0000256" key="1">
    <source>
        <dbReference type="ARBA" id="ARBA00022630"/>
    </source>
</evidence>
<dbReference type="RefSeq" id="WP_091193225.1">
    <property type="nucleotide sequence ID" value="NZ_FOKC01000001.1"/>
</dbReference>
<dbReference type="GO" id="GO:0051213">
    <property type="term" value="F:dioxygenase activity"/>
    <property type="evidence" value="ECO:0007669"/>
    <property type="project" value="UniProtKB-KW"/>
</dbReference>
<dbReference type="AlphaFoldDB" id="A0A1I0VI58"/>